<feature type="domain" description="DUF6598" evidence="1">
    <location>
        <begin position="240"/>
        <end position="482"/>
    </location>
</feature>
<dbReference type="EMBL" id="JAPMSZ010000003">
    <property type="protein sequence ID" value="KAJ5110363.1"/>
    <property type="molecule type" value="Genomic_DNA"/>
</dbReference>
<dbReference type="InterPro" id="IPR046533">
    <property type="entry name" value="DUF6598"/>
</dbReference>
<dbReference type="InterPro" id="IPR017989">
    <property type="entry name" value="Ribosome_inactivat_1/2"/>
</dbReference>
<name>A0A9W9G5Z2_9EURO</name>
<dbReference type="GO" id="GO:0017148">
    <property type="term" value="P:negative regulation of translation"/>
    <property type="evidence" value="ECO:0007669"/>
    <property type="project" value="InterPro"/>
</dbReference>
<protein>
    <submittedName>
        <fullName evidence="4">Ribosome-inactivating protein</fullName>
    </submittedName>
</protein>
<dbReference type="Proteomes" id="UP001141434">
    <property type="component" value="Unassembled WGS sequence"/>
</dbReference>
<evidence type="ECO:0000313" key="5">
    <source>
        <dbReference type="Proteomes" id="UP001141434"/>
    </source>
</evidence>
<dbReference type="EMBL" id="JAPMSZ010000002">
    <property type="protein sequence ID" value="KAJ5111952.1"/>
    <property type="molecule type" value="Genomic_DNA"/>
</dbReference>
<proteinExistence type="predicted"/>
<keyword evidence="5" id="KW-1185">Reference proteome</keyword>
<dbReference type="SUPFAM" id="SSF56371">
    <property type="entry name" value="Ribosome inactivating proteins (RIP)"/>
    <property type="match status" value="1"/>
</dbReference>
<comment type="caution">
    <text evidence="4">The sequence shown here is derived from an EMBL/GenBank/DDBJ whole genome shotgun (WGS) entry which is preliminary data.</text>
</comment>
<gene>
    <name evidence="3" type="ORF">NUU61_001292</name>
    <name evidence="4" type="ORF">NUU61_001582</name>
    <name evidence="2" type="ORF">NUU61_001620</name>
</gene>
<evidence type="ECO:0000259" key="1">
    <source>
        <dbReference type="Pfam" id="PF20241"/>
    </source>
</evidence>
<organism evidence="4 5">
    <name type="scientific">Penicillium alfredii</name>
    <dbReference type="NCBI Taxonomy" id="1506179"/>
    <lineage>
        <taxon>Eukaryota</taxon>
        <taxon>Fungi</taxon>
        <taxon>Dikarya</taxon>
        <taxon>Ascomycota</taxon>
        <taxon>Pezizomycotina</taxon>
        <taxon>Eurotiomycetes</taxon>
        <taxon>Eurotiomycetidae</taxon>
        <taxon>Eurotiales</taxon>
        <taxon>Aspergillaceae</taxon>
        <taxon>Penicillium</taxon>
    </lineage>
</organism>
<reference evidence="4" key="2">
    <citation type="journal article" date="2023" name="IMA Fungus">
        <title>Comparative genomic study of the Penicillium genus elucidates a diverse pangenome and 15 lateral gene transfer events.</title>
        <authorList>
            <person name="Petersen C."/>
            <person name="Sorensen T."/>
            <person name="Nielsen M.R."/>
            <person name="Sondergaard T.E."/>
            <person name="Sorensen J.L."/>
            <person name="Fitzpatrick D.A."/>
            <person name="Frisvad J.C."/>
            <person name="Nielsen K.L."/>
        </authorList>
    </citation>
    <scope>NUCLEOTIDE SEQUENCE</scope>
    <source>
        <strain evidence="4">IBT 34128</strain>
    </source>
</reference>
<dbReference type="Pfam" id="PF00161">
    <property type="entry name" value="RIP"/>
    <property type="match status" value="1"/>
</dbReference>
<dbReference type="Gene3D" id="3.40.420.10">
    <property type="entry name" value="Ricin (A subunit), domain 1"/>
    <property type="match status" value="1"/>
</dbReference>
<reference evidence="4" key="1">
    <citation type="submission" date="2022-11" db="EMBL/GenBank/DDBJ databases">
        <authorList>
            <person name="Petersen C."/>
        </authorList>
    </citation>
    <scope>NUCLEOTIDE SEQUENCE</scope>
    <source>
        <strain evidence="4">IBT 34128</strain>
    </source>
</reference>
<dbReference type="EMBL" id="JAPMSZ010000002">
    <property type="protein sequence ID" value="KAJ5111662.1"/>
    <property type="molecule type" value="Genomic_DNA"/>
</dbReference>
<evidence type="ECO:0000313" key="3">
    <source>
        <dbReference type="EMBL" id="KAJ5111662.1"/>
    </source>
</evidence>
<dbReference type="Pfam" id="PF20241">
    <property type="entry name" value="DUF6598"/>
    <property type="match status" value="1"/>
</dbReference>
<dbReference type="PANTHER" id="PTHR33065">
    <property type="entry name" value="OS07G0486400 PROTEIN"/>
    <property type="match status" value="1"/>
</dbReference>
<dbReference type="RefSeq" id="XP_056515141.1">
    <property type="nucleotide sequence ID" value="XM_056651874.1"/>
</dbReference>
<dbReference type="AlphaFoldDB" id="A0A9W9G5Z2"/>
<dbReference type="GeneID" id="81391042"/>
<evidence type="ECO:0000313" key="2">
    <source>
        <dbReference type="EMBL" id="KAJ5110363.1"/>
    </source>
</evidence>
<dbReference type="InterPro" id="IPR001574">
    <property type="entry name" value="Ribosome_inactivat_prot"/>
</dbReference>
<sequence>MAKPEFIQEFDVGDIPDRDGYALFIGQLSFQTRDGNKSSRGVPLLPPQPAENVIPTRFFDVDGRGQWNGFKDTYGLVPKCKNLGFGSGYGALTKLAQERTKIQLGWNNLLGAVQTLAKNPPSLDHKAAALIIIIEMISESLRFTEIRIGICKYYAPSIDPTKQSELLGRFEFLENDWDPLSLALQYPGEKLHLSDETAKKLKIETIQQVIRALGMALYKTVPNNVEAAIWKAATQNGRQLVEFFDMRILKINGGCPGKVYGAIIAANGLQIDYIYSRDRKDHESIEPGQHVTLTGPSRTLSAIDHFNLDFNLRNRDAPSADDEVANNRIAWNANNQANKYNEFRTDTINGPFGSAALNYVVMSNAIEALVDILLVDRDGEDPADVYGEIDAQAFSFPDKRIRIFRRESHDHVVVHPNSRVPLLRSALAVPMDASLTISASLWDHGRTSDKEIANGTAEFKPATLQSTSGLITGQHGKLEVRVSWI</sequence>
<accession>A0A9W9G5Z2</accession>
<dbReference type="InterPro" id="IPR016138">
    <property type="entry name" value="Ribosome_inactivat_prot_sub1"/>
</dbReference>
<dbReference type="PRINTS" id="PR00396">
    <property type="entry name" value="SHIGARICIN"/>
</dbReference>
<dbReference type="PANTHER" id="PTHR33065:SF88">
    <property type="entry name" value="OS11G0104220 PROTEIN"/>
    <property type="match status" value="1"/>
</dbReference>
<dbReference type="OrthoDB" id="4927890at2759"/>
<evidence type="ECO:0000313" key="4">
    <source>
        <dbReference type="EMBL" id="KAJ5111952.1"/>
    </source>
</evidence>
<dbReference type="GO" id="GO:0030598">
    <property type="term" value="F:rRNA N-glycosylase activity"/>
    <property type="evidence" value="ECO:0007669"/>
    <property type="project" value="InterPro"/>
</dbReference>
<dbReference type="InterPro" id="IPR036041">
    <property type="entry name" value="Ribosome-inact_prot_sf"/>
</dbReference>